<keyword evidence="3" id="KW-1185">Reference proteome</keyword>
<dbReference type="SUPFAM" id="SSF55331">
    <property type="entry name" value="Tautomerase/MIF"/>
    <property type="match status" value="1"/>
</dbReference>
<evidence type="ECO:0000313" key="3">
    <source>
        <dbReference type="Proteomes" id="UP001498476"/>
    </source>
</evidence>
<reference evidence="2 3" key="1">
    <citation type="journal article" date="2025" name="Microbiol. Resour. Announc.">
        <title>Draft genome sequences for Neonectria magnoliae and Neonectria punicea, canker pathogens of Liriodendron tulipifera and Acer saccharum in West Virginia.</title>
        <authorList>
            <person name="Petronek H.M."/>
            <person name="Kasson M.T."/>
            <person name="Metheny A.M."/>
            <person name="Stauder C.M."/>
            <person name="Lovett B."/>
            <person name="Lynch S.C."/>
            <person name="Garnas J.R."/>
            <person name="Kasson L.R."/>
            <person name="Stajich J.E."/>
        </authorList>
    </citation>
    <scope>NUCLEOTIDE SEQUENCE [LARGE SCALE GENOMIC DNA]</scope>
    <source>
        <strain evidence="2 3">NRRL 64653</strain>
    </source>
</reference>
<organism evidence="2 3">
    <name type="scientific">Neonectria punicea</name>
    <dbReference type="NCBI Taxonomy" id="979145"/>
    <lineage>
        <taxon>Eukaryota</taxon>
        <taxon>Fungi</taxon>
        <taxon>Dikarya</taxon>
        <taxon>Ascomycota</taxon>
        <taxon>Pezizomycotina</taxon>
        <taxon>Sordariomycetes</taxon>
        <taxon>Hypocreomycetidae</taxon>
        <taxon>Hypocreales</taxon>
        <taxon>Nectriaceae</taxon>
        <taxon>Neonectria</taxon>
    </lineage>
</organism>
<dbReference type="Pfam" id="PF14832">
    <property type="entry name" value="Tautomerase_3"/>
    <property type="match status" value="1"/>
</dbReference>
<dbReference type="EMBL" id="JAZAVJ010000177">
    <property type="protein sequence ID" value="KAK7408673.1"/>
    <property type="molecule type" value="Genomic_DNA"/>
</dbReference>
<gene>
    <name evidence="2" type="ORF">QQX98_009141</name>
</gene>
<sequence length="170" mass="19266">MPFYDVSYCYPLDDAQRQEIAERITTLHCTMFNAPALFVNIRFSPIKDEEYWYGGKRKTNTNRIFGHVRSGSNRSQGAFAQLAEEIETIWNEVVGRTSSDIGPNNHKLLQAVFIIPGITAREEGLAIPPAGTESSWLRENLASFQERAGRGDEDFQDLINELKDRPELLG</sequence>
<feature type="domain" description="Tautomerase cis-CaaD-like" evidence="1">
    <location>
        <begin position="1"/>
        <end position="140"/>
    </location>
</feature>
<name>A0ABR1GT60_9HYPO</name>
<dbReference type="InterPro" id="IPR014347">
    <property type="entry name" value="Tautomerase/MIF_sf"/>
</dbReference>
<accession>A0ABR1GT60</accession>
<dbReference type="Proteomes" id="UP001498476">
    <property type="component" value="Unassembled WGS sequence"/>
</dbReference>
<dbReference type="Gene3D" id="3.30.429.10">
    <property type="entry name" value="Macrophage Migration Inhibitory Factor"/>
    <property type="match status" value="1"/>
</dbReference>
<dbReference type="InterPro" id="IPR028116">
    <property type="entry name" value="Cis-CaaD-like"/>
</dbReference>
<protein>
    <recommendedName>
        <fullName evidence="1">Tautomerase cis-CaaD-like domain-containing protein</fullName>
    </recommendedName>
</protein>
<comment type="caution">
    <text evidence="2">The sequence shown here is derived from an EMBL/GenBank/DDBJ whole genome shotgun (WGS) entry which is preliminary data.</text>
</comment>
<proteinExistence type="predicted"/>
<evidence type="ECO:0000313" key="2">
    <source>
        <dbReference type="EMBL" id="KAK7408673.1"/>
    </source>
</evidence>
<evidence type="ECO:0000259" key="1">
    <source>
        <dbReference type="Pfam" id="PF14832"/>
    </source>
</evidence>